<evidence type="ECO:0000256" key="2">
    <source>
        <dbReference type="SAM" id="Phobius"/>
    </source>
</evidence>
<proteinExistence type="predicted"/>
<protein>
    <submittedName>
        <fullName evidence="3">Uncharacterized protein</fullName>
    </submittedName>
</protein>
<keyword evidence="2" id="KW-0812">Transmembrane</keyword>
<reference evidence="3 4" key="1">
    <citation type="submission" date="2016-11" db="EMBL/GenBank/DDBJ databases">
        <title>Trade-off between light-utilization and light-protection in marine flavobacteria.</title>
        <authorList>
            <person name="Kumagai Y."/>
        </authorList>
    </citation>
    <scope>NUCLEOTIDE SEQUENCE [LARGE SCALE GENOMIC DNA]</scope>
    <source>
        <strain evidence="3 4">JCM 13191</strain>
    </source>
</reference>
<dbReference type="STRING" id="331648.BST97_13200"/>
<dbReference type="Proteomes" id="UP000193431">
    <property type="component" value="Chromosome"/>
</dbReference>
<dbReference type="EMBL" id="CP019344">
    <property type="protein sequence ID" value="ARN78868.1"/>
    <property type="molecule type" value="Genomic_DNA"/>
</dbReference>
<keyword evidence="4" id="KW-1185">Reference proteome</keyword>
<feature type="compositionally biased region" description="Basic and acidic residues" evidence="1">
    <location>
        <begin position="44"/>
        <end position="60"/>
    </location>
</feature>
<feature type="region of interest" description="Disordered" evidence="1">
    <location>
        <begin position="40"/>
        <end position="60"/>
    </location>
</feature>
<organism evidence="3 4">
    <name type="scientific">Nonlabens spongiae</name>
    <dbReference type="NCBI Taxonomy" id="331648"/>
    <lineage>
        <taxon>Bacteria</taxon>
        <taxon>Pseudomonadati</taxon>
        <taxon>Bacteroidota</taxon>
        <taxon>Flavobacteriia</taxon>
        <taxon>Flavobacteriales</taxon>
        <taxon>Flavobacteriaceae</taxon>
        <taxon>Nonlabens</taxon>
    </lineage>
</organism>
<accession>A0A1W6MMP3</accession>
<name>A0A1W6MMP3_9FLAO</name>
<sequence length="60" mass="6473">METTNLPLANWGNGTIMIGVFALVCIVLVAVIYNMVNSKPADQTNDKTTDLDSDSKTLNT</sequence>
<dbReference type="AlphaFoldDB" id="A0A1W6MMP3"/>
<keyword evidence="2" id="KW-1133">Transmembrane helix</keyword>
<feature type="transmembrane region" description="Helical" evidence="2">
    <location>
        <begin position="16"/>
        <end position="36"/>
    </location>
</feature>
<dbReference type="RefSeq" id="WP_085767674.1">
    <property type="nucleotide sequence ID" value="NZ_CP019344.1"/>
</dbReference>
<evidence type="ECO:0000256" key="1">
    <source>
        <dbReference type="SAM" id="MobiDB-lite"/>
    </source>
</evidence>
<dbReference type="OrthoDB" id="1449078at2"/>
<gene>
    <name evidence="3" type="ORF">BST97_13200</name>
</gene>
<keyword evidence="2" id="KW-0472">Membrane</keyword>
<evidence type="ECO:0000313" key="4">
    <source>
        <dbReference type="Proteomes" id="UP000193431"/>
    </source>
</evidence>
<evidence type="ECO:0000313" key="3">
    <source>
        <dbReference type="EMBL" id="ARN78868.1"/>
    </source>
</evidence>